<keyword evidence="2" id="KW-1185">Reference proteome</keyword>
<dbReference type="dictyBase" id="DDB_G0278323"/>
<dbReference type="PaxDb" id="44689-DDB0205375"/>
<dbReference type="Proteomes" id="UP000002195">
    <property type="component" value="Unassembled WGS sequence"/>
</dbReference>
<comment type="caution">
    <text evidence="1">The sequence shown here is derived from an EMBL/GenBank/DDBJ whole genome shotgun (WGS) entry which is preliminary data.</text>
</comment>
<gene>
    <name evidence="1" type="ORF">DDB_G0278323</name>
</gene>
<dbReference type="RefSeq" id="XP_642291.1">
    <property type="nucleotide sequence ID" value="XM_637199.1"/>
</dbReference>
<evidence type="ECO:0000313" key="1">
    <source>
        <dbReference type="EMBL" id="EAL68334.1"/>
    </source>
</evidence>
<dbReference type="EMBL" id="AAFI02000023">
    <property type="protein sequence ID" value="EAL68334.1"/>
    <property type="molecule type" value="Genomic_DNA"/>
</dbReference>
<dbReference type="GeneID" id="8621498"/>
<protein>
    <submittedName>
        <fullName evidence="1">Uncharacterized protein</fullName>
    </submittedName>
</protein>
<dbReference type="HOGENOM" id="CLU_2927415_0_0_1"/>
<dbReference type="VEuPathDB" id="AmoebaDB:DDB_G0278323"/>
<reference evidence="1 2" key="1">
    <citation type="journal article" date="2005" name="Nature">
        <title>The genome of the social amoeba Dictyostelium discoideum.</title>
        <authorList>
            <consortium name="The Dictyostelium discoideum Sequencing Consortium"/>
            <person name="Eichinger L."/>
            <person name="Pachebat J.A."/>
            <person name="Glockner G."/>
            <person name="Rajandream M.A."/>
            <person name="Sucgang R."/>
            <person name="Berriman M."/>
            <person name="Song J."/>
            <person name="Olsen R."/>
            <person name="Szafranski K."/>
            <person name="Xu Q."/>
            <person name="Tunggal B."/>
            <person name="Kummerfeld S."/>
            <person name="Madera M."/>
            <person name="Konfortov B.A."/>
            <person name="Rivero F."/>
            <person name="Bankier A.T."/>
            <person name="Lehmann R."/>
            <person name="Hamlin N."/>
            <person name="Davies R."/>
            <person name="Gaudet P."/>
            <person name="Fey P."/>
            <person name="Pilcher K."/>
            <person name="Chen G."/>
            <person name="Saunders D."/>
            <person name="Sodergren E."/>
            <person name="Davis P."/>
            <person name="Kerhornou A."/>
            <person name="Nie X."/>
            <person name="Hall N."/>
            <person name="Anjard C."/>
            <person name="Hemphill L."/>
            <person name="Bason N."/>
            <person name="Farbrother P."/>
            <person name="Desany B."/>
            <person name="Just E."/>
            <person name="Morio T."/>
            <person name="Rost R."/>
            <person name="Churcher C."/>
            <person name="Cooper J."/>
            <person name="Haydock S."/>
            <person name="van Driessche N."/>
            <person name="Cronin A."/>
            <person name="Goodhead I."/>
            <person name="Muzny D."/>
            <person name="Mourier T."/>
            <person name="Pain A."/>
            <person name="Lu M."/>
            <person name="Harper D."/>
            <person name="Lindsay R."/>
            <person name="Hauser H."/>
            <person name="James K."/>
            <person name="Quiles M."/>
            <person name="Madan Babu M."/>
            <person name="Saito T."/>
            <person name="Buchrieser C."/>
            <person name="Wardroper A."/>
            <person name="Felder M."/>
            <person name="Thangavelu M."/>
            <person name="Johnson D."/>
            <person name="Knights A."/>
            <person name="Loulseged H."/>
            <person name="Mungall K."/>
            <person name="Oliver K."/>
            <person name="Price C."/>
            <person name="Quail M.A."/>
            <person name="Urushihara H."/>
            <person name="Hernandez J."/>
            <person name="Rabbinowitsch E."/>
            <person name="Steffen D."/>
            <person name="Sanders M."/>
            <person name="Ma J."/>
            <person name="Kohara Y."/>
            <person name="Sharp S."/>
            <person name="Simmonds M."/>
            <person name="Spiegler S."/>
            <person name="Tivey A."/>
            <person name="Sugano S."/>
            <person name="White B."/>
            <person name="Walker D."/>
            <person name="Woodward J."/>
            <person name="Winckler T."/>
            <person name="Tanaka Y."/>
            <person name="Shaulsky G."/>
            <person name="Schleicher M."/>
            <person name="Weinstock G."/>
            <person name="Rosenthal A."/>
            <person name="Cox E.C."/>
            <person name="Chisholm R.L."/>
            <person name="Gibbs R."/>
            <person name="Loomis W.F."/>
            <person name="Platzer M."/>
            <person name="Kay R.R."/>
            <person name="Williams J."/>
            <person name="Dear P.H."/>
            <person name="Noegel A.A."/>
            <person name="Barrell B."/>
            <person name="Kuspa A."/>
        </authorList>
    </citation>
    <scope>NUCLEOTIDE SEQUENCE [LARGE SCALE GENOMIC DNA]</scope>
    <source>
        <strain evidence="1 2">AX4</strain>
    </source>
</reference>
<sequence length="61" mass="7235">MIQKIKKNELIFFFFIKVKDVSFISNSKFHIDVIISSRNEGNHSRQPLKVIRTKKNKFQPA</sequence>
<accession>Q54YB1</accession>
<dbReference type="InParanoid" id="Q54YB1"/>
<proteinExistence type="predicted"/>
<organism evidence="1 2">
    <name type="scientific">Dictyostelium discoideum</name>
    <name type="common">Social amoeba</name>
    <dbReference type="NCBI Taxonomy" id="44689"/>
    <lineage>
        <taxon>Eukaryota</taxon>
        <taxon>Amoebozoa</taxon>
        <taxon>Evosea</taxon>
        <taxon>Eumycetozoa</taxon>
        <taxon>Dictyostelia</taxon>
        <taxon>Dictyosteliales</taxon>
        <taxon>Dictyosteliaceae</taxon>
        <taxon>Dictyostelium</taxon>
    </lineage>
</organism>
<dbReference type="KEGG" id="ddi:DDB_G0278323"/>
<name>Q54YB1_DICDI</name>
<dbReference type="AlphaFoldDB" id="Q54YB1"/>
<evidence type="ECO:0000313" key="2">
    <source>
        <dbReference type="Proteomes" id="UP000002195"/>
    </source>
</evidence>